<name>A0A6A4HJQ1_9AGAR</name>
<sequence>MLGGDETKKRYGAPSYHIRRADLHNLLYDLAKPHITFRHASRVSSIDPSTPSALVHPIPTCDNTSILNEVYAEKWALICDMRLTYMNDTSVTEQVNQIKSRPNLLLWYSADEPGGTSDPLNATSLAQSLITSLDGSDGNGGAGYHPVSLMLNCENFFWSEYASGADVLLQDTYMIGNNVTFLNQWFTPCTVDFGDCGCDNCQGVNGVGSFTVGSVSEHESFELY</sequence>
<dbReference type="EMBL" id="ML769474">
    <property type="protein sequence ID" value="KAE9399062.1"/>
    <property type="molecule type" value="Genomic_DNA"/>
</dbReference>
<organism evidence="1 2">
    <name type="scientific">Gymnopus androsaceus JB14</name>
    <dbReference type="NCBI Taxonomy" id="1447944"/>
    <lineage>
        <taxon>Eukaryota</taxon>
        <taxon>Fungi</taxon>
        <taxon>Dikarya</taxon>
        <taxon>Basidiomycota</taxon>
        <taxon>Agaricomycotina</taxon>
        <taxon>Agaricomycetes</taxon>
        <taxon>Agaricomycetidae</taxon>
        <taxon>Agaricales</taxon>
        <taxon>Marasmiineae</taxon>
        <taxon>Omphalotaceae</taxon>
        <taxon>Gymnopus</taxon>
    </lineage>
</organism>
<protein>
    <submittedName>
        <fullName evidence="1">Uncharacterized protein</fullName>
    </submittedName>
</protein>
<dbReference type="Proteomes" id="UP000799118">
    <property type="component" value="Unassembled WGS sequence"/>
</dbReference>
<keyword evidence="2" id="KW-1185">Reference proteome</keyword>
<reference evidence="1" key="1">
    <citation type="journal article" date="2019" name="Environ. Microbiol.">
        <title>Fungal ecological strategies reflected in gene transcription - a case study of two litter decomposers.</title>
        <authorList>
            <person name="Barbi F."/>
            <person name="Kohler A."/>
            <person name="Barry K."/>
            <person name="Baskaran P."/>
            <person name="Daum C."/>
            <person name="Fauchery L."/>
            <person name="Ihrmark K."/>
            <person name="Kuo A."/>
            <person name="LaButti K."/>
            <person name="Lipzen A."/>
            <person name="Morin E."/>
            <person name="Grigoriev I.V."/>
            <person name="Henrissat B."/>
            <person name="Lindahl B."/>
            <person name="Martin F."/>
        </authorList>
    </citation>
    <scope>NUCLEOTIDE SEQUENCE</scope>
    <source>
        <strain evidence="1">JB14</strain>
    </source>
</reference>
<gene>
    <name evidence="1" type="ORF">BT96DRAFT_939723</name>
</gene>
<dbReference type="AlphaFoldDB" id="A0A6A4HJQ1"/>
<evidence type="ECO:0000313" key="1">
    <source>
        <dbReference type="EMBL" id="KAE9399062.1"/>
    </source>
</evidence>
<accession>A0A6A4HJQ1</accession>
<proteinExistence type="predicted"/>
<evidence type="ECO:0000313" key="2">
    <source>
        <dbReference type="Proteomes" id="UP000799118"/>
    </source>
</evidence>
<dbReference type="OrthoDB" id="2338662at2759"/>